<proteinExistence type="predicted"/>
<evidence type="ECO:0000313" key="1">
    <source>
        <dbReference type="EMBL" id="KAF2418470.1"/>
    </source>
</evidence>
<gene>
    <name evidence="1" type="ORF">EJ08DRAFT_666213</name>
</gene>
<reference evidence="1" key="1">
    <citation type="journal article" date="2020" name="Stud. Mycol.">
        <title>101 Dothideomycetes genomes: a test case for predicting lifestyles and emergence of pathogens.</title>
        <authorList>
            <person name="Haridas S."/>
            <person name="Albert R."/>
            <person name="Binder M."/>
            <person name="Bloem J."/>
            <person name="Labutti K."/>
            <person name="Salamov A."/>
            <person name="Andreopoulos B."/>
            <person name="Baker S."/>
            <person name="Barry K."/>
            <person name="Bills G."/>
            <person name="Bluhm B."/>
            <person name="Cannon C."/>
            <person name="Castanera R."/>
            <person name="Culley D."/>
            <person name="Daum C."/>
            <person name="Ezra D."/>
            <person name="Gonzalez J."/>
            <person name="Henrissat B."/>
            <person name="Kuo A."/>
            <person name="Liang C."/>
            <person name="Lipzen A."/>
            <person name="Lutzoni F."/>
            <person name="Magnuson J."/>
            <person name="Mondo S."/>
            <person name="Nolan M."/>
            <person name="Ohm R."/>
            <person name="Pangilinan J."/>
            <person name="Park H.-J."/>
            <person name="Ramirez L."/>
            <person name="Alfaro M."/>
            <person name="Sun H."/>
            <person name="Tritt A."/>
            <person name="Yoshinaga Y."/>
            <person name="Zwiers L.-H."/>
            <person name="Turgeon B."/>
            <person name="Goodwin S."/>
            <person name="Spatafora J."/>
            <person name="Crous P."/>
            <person name="Grigoriev I."/>
        </authorList>
    </citation>
    <scope>NUCLEOTIDE SEQUENCE</scope>
    <source>
        <strain evidence="1">CBS 130266</strain>
    </source>
</reference>
<dbReference type="AlphaFoldDB" id="A0A9P4NFB6"/>
<accession>A0A9P4NFB6</accession>
<organism evidence="1 2">
    <name type="scientific">Tothia fuscella</name>
    <dbReference type="NCBI Taxonomy" id="1048955"/>
    <lineage>
        <taxon>Eukaryota</taxon>
        <taxon>Fungi</taxon>
        <taxon>Dikarya</taxon>
        <taxon>Ascomycota</taxon>
        <taxon>Pezizomycotina</taxon>
        <taxon>Dothideomycetes</taxon>
        <taxon>Pleosporomycetidae</taxon>
        <taxon>Venturiales</taxon>
        <taxon>Cylindrosympodiaceae</taxon>
        <taxon>Tothia</taxon>
    </lineage>
</organism>
<protein>
    <submittedName>
        <fullName evidence="1">Uncharacterized protein</fullName>
    </submittedName>
</protein>
<comment type="caution">
    <text evidence="1">The sequence shown here is derived from an EMBL/GenBank/DDBJ whole genome shotgun (WGS) entry which is preliminary data.</text>
</comment>
<evidence type="ECO:0000313" key="2">
    <source>
        <dbReference type="Proteomes" id="UP000800235"/>
    </source>
</evidence>
<dbReference type="EMBL" id="MU007128">
    <property type="protein sequence ID" value="KAF2418470.1"/>
    <property type="molecule type" value="Genomic_DNA"/>
</dbReference>
<name>A0A9P4NFB6_9PEZI</name>
<sequence>MSASTNTSRQPPVSHGPRAHVYTSNSIWEPPTWLSLITRLLQISQTDTELEEIDINTISHIIYAETASIENYGYLIFVSDTESSFHRVRMELGMMRELLVQMEELFRDRWILRKMMGDFERGRLCQLLEGGGRSGLREIWGRVELSAPSRSGA</sequence>
<dbReference type="Proteomes" id="UP000800235">
    <property type="component" value="Unassembled WGS sequence"/>
</dbReference>
<keyword evidence="2" id="KW-1185">Reference proteome</keyword>